<keyword evidence="2 8" id="KW-0548">Nucleotidyltransferase</keyword>
<feature type="domain" description="ACT" evidence="9">
    <location>
        <begin position="821"/>
        <end position="896"/>
    </location>
</feature>
<evidence type="ECO:0000256" key="2">
    <source>
        <dbReference type="ARBA" id="ARBA00022695"/>
    </source>
</evidence>
<dbReference type="PANTHER" id="PTHR47320">
    <property type="entry name" value="BIFUNCTIONAL URIDYLYLTRANSFERASE/URIDYLYL-REMOVING ENZYME"/>
    <property type="match status" value="1"/>
</dbReference>
<dbReference type="PROSITE" id="PS51671">
    <property type="entry name" value="ACT"/>
    <property type="match status" value="2"/>
</dbReference>
<dbReference type="CDD" id="cd04900">
    <property type="entry name" value="ACT_UUR-like_1"/>
    <property type="match status" value="1"/>
</dbReference>
<dbReference type="InterPro" id="IPR043519">
    <property type="entry name" value="NT_sf"/>
</dbReference>
<dbReference type="EMBL" id="CP019343">
    <property type="protein sequence ID" value="ARN74986.1"/>
    <property type="molecule type" value="Genomic_DNA"/>
</dbReference>
<dbReference type="AlphaFoldDB" id="A0A1X9NBK2"/>
<feature type="domain" description="ACT" evidence="9">
    <location>
        <begin position="711"/>
        <end position="797"/>
    </location>
</feature>
<organism evidence="11 12">
    <name type="scientific">Oceanicoccus sagamiensis</name>
    <dbReference type="NCBI Taxonomy" id="716816"/>
    <lineage>
        <taxon>Bacteria</taxon>
        <taxon>Pseudomonadati</taxon>
        <taxon>Pseudomonadota</taxon>
        <taxon>Gammaproteobacteria</taxon>
        <taxon>Cellvibrionales</taxon>
        <taxon>Spongiibacteraceae</taxon>
        <taxon>Oceanicoccus</taxon>
    </lineage>
</organism>
<proteinExistence type="inferred from homology"/>
<comment type="catalytic activity">
    <reaction evidence="8">
        <text>[protein-PII]-L-tyrosine + UTP = [protein-PII]-uridylyl-L-tyrosine + diphosphate</text>
        <dbReference type="Rhea" id="RHEA:13673"/>
        <dbReference type="Rhea" id="RHEA-COMP:12147"/>
        <dbReference type="Rhea" id="RHEA-COMP:12148"/>
        <dbReference type="ChEBI" id="CHEBI:33019"/>
        <dbReference type="ChEBI" id="CHEBI:46398"/>
        <dbReference type="ChEBI" id="CHEBI:46858"/>
        <dbReference type="ChEBI" id="CHEBI:90602"/>
        <dbReference type="EC" id="2.7.7.59"/>
    </reaction>
</comment>
<evidence type="ECO:0000256" key="8">
    <source>
        <dbReference type="HAMAP-Rule" id="MF_00277"/>
    </source>
</evidence>
<comment type="caution">
    <text evidence="8">Lacks conserved residue(s) required for the propagation of feature annotation.</text>
</comment>
<dbReference type="GO" id="GO:0008893">
    <property type="term" value="F:guanosine-3',5'-bis(diphosphate) 3'-diphosphatase activity"/>
    <property type="evidence" value="ECO:0007669"/>
    <property type="project" value="UniProtKB-EC"/>
</dbReference>
<dbReference type="InterPro" id="IPR003607">
    <property type="entry name" value="HD/PDEase_dom"/>
</dbReference>
<dbReference type="KEGG" id="osg:BST96_13200"/>
<dbReference type="Gene3D" id="3.30.460.10">
    <property type="entry name" value="Beta Polymerase, domain 2"/>
    <property type="match status" value="1"/>
</dbReference>
<dbReference type="CDD" id="cd05401">
    <property type="entry name" value="NT_GlnE_GlnD_like"/>
    <property type="match status" value="1"/>
</dbReference>
<dbReference type="FunFam" id="1.10.3090.10:FF:000005">
    <property type="entry name" value="Bifunctional uridylyltransferase/uridylyl-removing enzyme"/>
    <property type="match status" value="1"/>
</dbReference>
<evidence type="ECO:0000259" key="10">
    <source>
        <dbReference type="PROSITE" id="PS51831"/>
    </source>
</evidence>
<evidence type="ECO:0000256" key="5">
    <source>
        <dbReference type="ARBA" id="ARBA00022842"/>
    </source>
</evidence>
<dbReference type="SUPFAM" id="SSF55021">
    <property type="entry name" value="ACT-like"/>
    <property type="match status" value="1"/>
</dbReference>
<dbReference type="SUPFAM" id="SSF81593">
    <property type="entry name" value="Nucleotidyltransferase substrate binding subunit/domain"/>
    <property type="match status" value="1"/>
</dbReference>
<dbReference type="Proteomes" id="UP000193450">
    <property type="component" value="Chromosome"/>
</dbReference>
<gene>
    <name evidence="8" type="primary">glnD</name>
    <name evidence="11" type="ORF">BST96_13200</name>
</gene>
<dbReference type="Pfam" id="PF01966">
    <property type="entry name" value="HD"/>
    <property type="match status" value="1"/>
</dbReference>
<dbReference type="Gene3D" id="1.10.3210.10">
    <property type="entry name" value="Hypothetical protein af1432"/>
    <property type="match status" value="1"/>
</dbReference>
<dbReference type="HAMAP" id="MF_00277">
    <property type="entry name" value="PII_uridylyl_transf"/>
    <property type="match status" value="1"/>
</dbReference>
<evidence type="ECO:0000259" key="9">
    <source>
        <dbReference type="PROSITE" id="PS51671"/>
    </source>
</evidence>
<keyword evidence="12" id="KW-1185">Reference proteome</keyword>
<dbReference type="CDD" id="cd04899">
    <property type="entry name" value="ACT_ACR-UUR-like_2"/>
    <property type="match status" value="1"/>
</dbReference>
<evidence type="ECO:0000256" key="6">
    <source>
        <dbReference type="ARBA" id="ARBA00023268"/>
    </source>
</evidence>
<comment type="function">
    <text evidence="8">Modifies, by uridylylation and deuridylylation, the PII regulatory proteins (GlnB and homologs), in response to the nitrogen status of the cell that GlnD senses through the glutamine level. Under low glutamine levels, catalyzes the conversion of the PII proteins and UTP to PII-UMP and PPi, while under higher glutamine levels, GlnD hydrolyzes PII-UMP to PII and UMP (deuridylylation). Thus, controls uridylylation state and activity of the PII proteins, and plays an important role in the regulation of nitrogen metabolism.</text>
</comment>
<dbReference type="InterPro" id="IPR010043">
    <property type="entry name" value="UTase/UR"/>
</dbReference>
<accession>A0A1X9NBK2</accession>
<feature type="domain" description="HD" evidence="10">
    <location>
        <begin position="466"/>
        <end position="588"/>
    </location>
</feature>
<keyword evidence="6 8" id="KW-0511">Multifunctional enzyme</keyword>
<comment type="domain">
    <text evidence="8">Has four distinct domains: an N-terminal nucleotidyltransferase (NT) domain responsible for UTase activity, a central HD domain that encodes UR activity, and two C-terminal ACT domains that seem to have a role in glutamine sensing.</text>
</comment>
<dbReference type="GO" id="GO:0008081">
    <property type="term" value="F:phosphoric diester hydrolase activity"/>
    <property type="evidence" value="ECO:0007669"/>
    <property type="project" value="UniProtKB-UniRule"/>
</dbReference>
<dbReference type="SUPFAM" id="SSF81301">
    <property type="entry name" value="Nucleotidyltransferase"/>
    <property type="match status" value="1"/>
</dbReference>
<dbReference type="OrthoDB" id="9758038at2"/>
<comment type="similarity">
    <text evidence="8">Belongs to the GlnD family.</text>
</comment>
<comment type="cofactor">
    <cofactor evidence="8">
        <name>Mg(2+)</name>
        <dbReference type="ChEBI" id="CHEBI:18420"/>
    </cofactor>
</comment>
<sequence length="896" mass="103464">MSEQPFSIPATVFDPELFTQALKSAKSPIPLLKKNIERMTDFLHQQYQQGAYIRELVWARANFVDQLLQASWQRFDWGDHHDICLIAVGGYGRGELHPHSDIDLLILLKDEPAVERLQQNISDFITLLWDINLDIGHSVRTIDECTQEAEKDITVVTNLMESRVLCGEALLHQGMMAATSTDHMWTSQQFFRAKWDEQIARHQKHGNSEYVLEANVKNSPGGLRDIQMISWIAQRHFSTNSVDELIGKGFLTAEELDILNRGMDFMWRMRYALHMITNREEDRLLFDHQRTLAKMFGYDDDNAKMAVEQFMQYYYRWALSLGELNDVLMQHFDETILRASEAEEVYKINSRFQVRNGHIEAANDKVFEENPSALLEIFVLMAQSPKIDGARASTIRLIRLNRHLIDDEFRNDPQNTRAFLEILRSPHKVALQLRRMLRFGVLGKYLPEFGKIIGQMQHDLFHIYSVDAHIMEVVKNMRRFHYEESKKKYPVAARVVKRLPKIELLYISGLYHDIAKGRGGDHSTLGIVDARNFCERHELGKHDANLVCWLVEHHLLMSSVAQRKDITDPDVIAEFAQVVGDQTHLDYIYALTVADINATNPNLWNSWRASLLRQLYAETKRALRRGLENPIDKADWIRDTQTAAIDQLEDLGFTEEEIHEVWAKTGEDYFLREKVDDIVWHTEAISQHDDTENPFVLLKETSDLDFEGATQIFIHARHQDTLFALVASGLEQLDLNIQDARIYNSGTGFTLDTFYVLDNNGQPIGDNPERTEQIKNFLTEHIKQTTDYIDFMQRRTPRKMRLFSVPTQTTLVTDPSGTHSILEVMTPDRPGLLARIGKIFFDYNIQLQNAKIATLGERVEDVFFITDQHQQPIEDPELCTAIQAAICKELDEKAAA</sequence>
<dbReference type="Pfam" id="PF01909">
    <property type="entry name" value="NTP_transf_2"/>
    <property type="match status" value="1"/>
</dbReference>
<dbReference type="EC" id="3.1.4.-" evidence="8"/>
<feature type="region of interest" description="Uridylyltransferase" evidence="8">
    <location>
        <begin position="1"/>
        <end position="347"/>
    </location>
</feature>
<dbReference type="InterPro" id="IPR002934">
    <property type="entry name" value="Polymerase_NTP_transf_dom"/>
</dbReference>
<dbReference type="PROSITE" id="PS51831">
    <property type="entry name" value="HD"/>
    <property type="match status" value="1"/>
</dbReference>
<dbReference type="Pfam" id="PF08335">
    <property type="entry name" value="GlnD_UR_UTase"/>
    <property type="match status" value="1"/>
</dbReference>
<keyword evidence="4 8" id="KW-0378">Hydrolase</keyword>
<name>A0A1X9NBK2_9GAMM</name>
<comment type="activity regulation">
    <text evidence="8">Uridylyltransferase (UTase) activity is inhibited by glutamine, while glutamine activates uridylyl-removing (UR) activity.</text>
</comment>
<evidence type="ECO:0000256" key="4">
    <source>
        <dbReference type="ARBA" id="ARBA00022801"/>
    </source>
</evidence>
<dbReference type="SUPFAM" id="SSF109604">
    <property type="entry name" value="HD-domain/PDEase-like"/>
    <property type="match status" value="1"/>
</dbReference>
<dbReference type="Pfam" id="PF01842">
    <property type="entry name" value="ACT"/>
    <property type="match status" value="1"/>
</dbReference>
<evidence type="ECO:0000256" key="7">
    <source>
        <dbReference type="ARBA" id="ARBA00047968"/>
    </source>
</evidence>
<keyword evidence="1 8" id="KW-0808">Transferase</keyword>
<dbReference type="InterPro" id="IPR006674">
    <property type="entry name" value="HD_domain"/>
</dbReference>
<evidence type="ECO:0000313" key="12">
    <source>
        <dbReference type="Proteomes" id="UP000193450"/>
    </source>
</evidence>
<dbReference type="STRING" id="716816.BST96_13200"/>
<dbReference type="PIRSF" id="PIRSF006288">
    <property type="entry name" value="PII_uridyltransf"/>
    <property type="match status" value="1"/>
</dbReference>
<dbReference type="RefSeq" id="WP_085759153.1">
    <property type="nucleotide sequence ID" value="NZ_CP019343.1"/>
</dbReference>
<dbReference type="SMART" id="SM00471">
    <property type="entry name" value="HDc"/>
    <property type="match status" value="1"/>
</dbReference>
<reference evidence="11 12" key="1">
    <citation type="submission" date="2016-11" db="EMBL/GenBank/DDBJ databases">
        <title>Trade-off between light-utilization and light-protection in marine flavobacteria.</title>
        <authorList>
            <person name="Kumagai Y."/>
        </authorList>
    </citation>
    <scope>NUCLEOTIDE SEQUENCE [LARGE SCALE GENOMIC DNA]</scope>
    <source>
        <strain evidence="11 12">NBRC 107125</strain>
    </source>
</reference>
<keyword evidence="5 8" id="KW-0460">Magnesium</keyword>
<dbReference type="InterPro" id="IPR002912">
    <property type="entry name" value="ACT_dom"/>
</dbReference>
<dbReference type="GO" id="GO:0008773">
    <property type="term" value="F:[protein-PII] uridylyltransferase activity"/>
    <property type="evidence" value="ECO:0007669"/>
    <property type="project" value="UniProtKB-UniRule"/>
</dbReference>
<comment type="catalytic activity">
    <reaction evidence="7">
        <text>guanosine 3',5'-bis(diphosphate) + H2O = GDP + diphosphate + H(+)</text>
        <dbReference type="Rhea" id="RHEA:14253"/>
        <dbReference type="ChEBI" id="CHEBI:15377"/>
        <dbReference type="ChEBI" id="CHEBI:15378"/>
        <dbReference type="ChEBI" id="CHEBI:33019"/>
        <dbReference type="ChEBI" id="CHEBI:58189"/>
        <dbReference type="ChEBI" id="CHEBI:77828"/>
        <dbReference type="EC" id="3.1.7.2"/>
    </reaction>
</comment>
<evidence type="ECO:0000256" key="3">
    <source>
        <dbReference type="ARBA" id="ARBA00022737"/>
    </source>
</evidence>
<keyword evidence="3" id="KW-0677">Repeat</keyword>
<dbReference type="Gene3D" id="3.30.70.260">
    <property type="match status" value="1"/>
</dbReference>
<dbReference type="NCBIfam" id="NF001366">
    <property type="entry name" value="PRK00275.1"/>
    <property type="match status" value="1"/>
</dbReference>
<protein>
    <recommendedName>
        <fullName evidence="8">Bifunctional uridylyltransferase/uridylyl-removing enzyme</fullName>
        <shortName evidence="8">UTase/UR</shortName>
    </recommendedName>
    <alternativeName>
        <fullName evidence="8">Bifunctional [protein-PII] modification enzyme</fullName>
    </alternativeName>
    <alternativeName>
        <fullName evidence="8">Bifunctional nitrogen sensor protein</fullName>
    </alternativeName>
    <domain>
        <recommendedName>
            <fullName evidence="8">[Protein-PII] uridylyltransferase</fullName>
            <shortName evidence="8">PII uridylyltransferase</shortName>
            <shortName evidence="8">UTase</shortName>
            <ecNumber evidence="8">2.7.7.59</ecNumber>
        </recommendedName>
    </domain>
    <domain>
        <recommendedName>
            <fullName evidence="8">[Protein-PII]-UMP uridylyl-removing enzyme</fullName>
            <shortName evidence="8">UR</shortName>
            <ecNumber evidence="8">3.1.4.-</ecNumber>
        </recommendedName>
    </domain>
</protein>
<dbReference type="CDD" id="cd00077">
    <property type="entry name" value="HDc"/>
    <property type="match status" value="1"/>
</dbReference>
<evidence type="ECO:0000256" key="1">
    <source>
        <dbReference type="ARBA" id="ARBA00022679"/>
    </source>
</evidence>
<dbReference type="EC" id="2.7.7.59" evidence="8"/>
<comment type="catalytic activity">
    <reaction evidence="8">
        <text>[protein-PII]-uridylyl-L-tyrosine + H2O = [protein-PII]-L-tyrosine + UMP + H(+)</text>
        <dbReference type="Rhea" id="RHEA:48600"/>
        <dbReference type="Rhea" id="RHEA-COMP:12147"/>
        <dbReference type="Rhea" id="RHEA-COMP:12148"/>
        <dbReference type="ChEBI" id="CHEBI:15377"/>
        <dbReference type="ChEBI" id="CHEBI:15378"/>
        <dbReference type="ChEBI" id="CHEBI:46858"/>
        <dbReference type="ChEBI" id="CHEBI:57865"/>
        <dbReference type="ChEBI" id="CHEBI:90602"/>
    </reaction>
</comment>
<dbReference type="Gene3D" id="1.20.120.330">
    <property type="entry name" value="Nucleotidyltransferases domain 2"/>
    <property type="match status" value="1"/>
</dbReference>
<dbReference type="InterPro" id="IPR045865">
    <property type="entry name" value="ACT-like_dom_sf"/>
</dbReference>
<dbReference type="PANTHER" id="PTHR47320:SF1">
    <property type="entry name" value="BIFUNCTIONAL URIDYLYLTRANSFERASE_URIDYLYL-REMOVING ENZYME"/>
    <property type="match status" value="1"/>
</dbReference>
<dbReference type="NCBIfam" id="TIGR01693">
    <property type="entry name" value="UTase_glnD"/>
    <property type="match status" value="1"/>
</dbReference>
<dbReference type="GO" id="GO:0006808">
    <property type="term" value="P:regulation of nitrogen utilization"/>
    <property type="evidence" value="ECO:0007669"/>
    <property type="project" value="UniProtKB-UniRule"/>
</dbReference>
<evidence type="ECO:0000313" key="11">
    <source>
        <dbReference type="EMBL" id="ARN74986.1"/>
    </source>
</evidence>
<dbReference type="InterPro" id="IPR013546">
    <property type="entry name" value="PII_UdlTrfase/GS_AdlTrfase"/>
</dbReference>